<dbReference type="CDD" id="cd03586">
    <property type="entry name" value="PolY_Pol_IV_kappa"/>
    <property type="match status" value="1"/>
</dbReference>
<dbReference type="Pfam" id="PF11799">
    <property type="entry name" value="IMS_C"/>
    <property type="match status" value="1"/>
</dbReference>
<sequence>MLPYVTHKAGMDGVDKNKVNEVIARHTSGKYQRFQKQKERGMEEKLNEMKKKLEDLRPEEIERSKRNTEKILDELRSRRDLTRLFVHVDMDAFFANVEMRDDPTLRAVPMAVGGSSMLSTANYLARKSGVRSAMPGFIAKELCPSLVIVPVNYNKYQEVSKEVKRVLREYDSAMCSLGLDEASLEMTEFMNNRKERKEWIFKQYSGECECRLPRQREDLMAMSRDIHEEKEMCEKCSKERIVISSTVSFGSSLEEVIREMRLRVEQHTGLTCSAGIACNYKLAKICSDLNKPNGQYLMESRAEVVEAFVNKLGVRKVPGIGPTTEYLLKGLGINVCKDLCDRSEIIPFLFQPATASFLLRCAVGVFGDEDEEDDTSEGRKSMSEERTFQSSADQTFLLCKLEELCENLMEAVLRHYKGCHNVGVIMKYDDFERISRQKTVEGTVDTVDLFRRLVKDLFLKNWDKNRKIRLLGARCSNFVDSSDNRQGTLTQYLQKPSLSYDEDIEVLTVVKSKDQLSRKEPRDSSNKSAKPRKFKAEPKAKKRPAKTTIDSFFKRQRPNLSSADDVVVLD</sequence>
<dbReference type="AlphaFoldDB" id="A0A1I7SSX0"/>
<evidence type="ECO:0000256" key="7">
    <source>
        <dbReference type="ARBA" id="ARBA00022763"/>
    </source>
</evidence>
<evidence type="ECO:0000256" key="2">
    <source>
        <dbReference type="ARBA" id="ARBA00016178"/>
    </source>
</evidence>
<dbReference type="GO" id="GO:0046872">
    <property type="term" value="F:metal ion binding"/>
    <property type="evidence" value="ECO:0007669"/>
    <property type="project" value="UniProtKB-KW"/>
</dbReference>
<dbReference type="GO" id="GO:0003887">
    <property type="term" value="F:DNA-directed DNA polymerase activity"/>
    <property type="evidence" value="ECO:0007669"/>
    <property type="project" value="UniProtKB-KW"/>
</dbReference>
<dbReference type="InterPro" id="IPR001126">
    <property type="entry name" value="UmuC"/>
</dbReference>
<dbReference type="GO" id="GO:0006260">
    <property type="term" value="P:DNA replication"/>
    <property type="evidence" value="ECO:0007669"/>
    <property type="project" value="UniProtKB-KW"/>
</dbReference>
<dbReference type="InterPro" id="IPR043502">
    <property type="entry name" value="DNA/RNA_pol_sf"/>
</dbReference>
<evidence type="ECO:0000313" key="18">
    <source>
        <dbReference type="WBParaSite" id="BXY_1613800.1"/>
    </source>
</evidence>
<protein>
    <recommendedName>
        <fullName evidence="2">DNA polymerase kappa</fullName>
        <ecNumber evidence="1">2.7.7.7</ecNumber>
    </recommendedName>
</protein>
<name>A0A1I7SSX0_BURXY</name>
<dbReference type="Gene3D" id="3.30.70.270">
    <property type="match status" value="1"/>
</dbReference>
<keyword evidence="8" id="KW-0460">Magnesium</keyword>
<dbReference type="InterPro" id="IPR022880">
    <property type="entry name" value="DNApol_IV"/>
</dbReference>
<keyword evidence="6" id="KW-0479">Metal-binding</keyword>
<dbReference type="InterPro" id="IPR017961">
    <property type="entry name" value="DNA_pol_Y-fam_little_finger"/>
</dbReference>
<evidence type="ECO:0000256" key="1">
    <source>
        <dbReference type="ARBA" id="ARBA00012417"/>
    </source>
</evidence>
<dbReference type="Gene3D" id="3.40.1170.60">
    <property type="match status" value="1"/>
</dbReference>
<dbReference type="SUPFAM" id="SSF56672">
    <property type="entry name" value="DNA/RNA polymerases"/>
    <property type="match status" value="1"/>
</dbReference>
<dbReference type="SMR" id="A0A1I7SSX0"/>
<evidence type="ECO:0000256" key="6">
    <source>
        <dbReference type="ARBA" id="ARBA00022723"/>
    </source>
</evidence>
<evidence type="ECO:0000256" key="10">
    <source>
        <dbReference type="ARBA" id="ARBA00023204"/>
    </source>
</evidence>
<evidence type="ECO:0000256" key="9">
    <source>
        <dbReference type="ARBA" id="ARBA00022932"/>
    </source>
</evidence>
<dbReference type="Gene3D" id="1.10.150.810">
    <property type="match status" value="1"/>
</dbReference>
<dbReference type="Proteomes" id="UP000095284">
    <property type="component" value="Unplaced"/>
</dbReference>
<evidence type="ECO:0000256" key="3">
    <source>
        <dbReference type="ARBA" id="ARBA00022679"/>
    </source>
</evidence>
<evidence type="ECO:0000256" key="5">
    <source>
        <dbReference type="ARBA" id="ARBA00022705"/>
    </source>
</evidence>
<dbReference type="EC" id="2.7.7.7" evidence="1"/>
<dbReference type="Pfam" id="PF00817">
    <property type="entry name" value="IMS"/>
    <property type="match status" value="1"/>
</dbReference>
<dbReference type="PANTHER" id="PTHR11076">
    <property type="entry name" value="DNA REPAIR POLYMERASE UMUC / TRANSFERASE FAMILY MEMBER"/>
    <property type="match status" value="1"/>
</dbReference>
<dbReference type="GO" id="GO:0003684">
    <property type="term" value="F:damaged DNA binding"/>
    <property type="evidence" value="ECO:0007669"/>
    <property type="project" value="InterPro"/>
</dbReference>
<dbReference type="SUPFAM" id="SSF100879">
    <property type="entry name" value="Lesion bypass DNA polymerase (Y-family), little finger domain"/>
    <property type="match status" value="1"/>
</dbReference>
<dbReference type="GO" id="GO:0042276">
    <property type="term" value="P:error-prone translesion synthesis"/>
    <property type="evidence" value="ECO:0007669"/>
    <property type="project" value="TreeGrafter"/>
</dbReference>
<dbReference type="EMBL" id="CAJFCV020000003">
    <property type="protein sequence ID" value="CAG9108852.1"/>
    <property type="molecule type" value="Genomic_DNA"/>
</dbReference>
<dbReference type="InterPro" id="IPR050116">
    <property type="entry name" value="DNA_polymerase-Y"/>
</dbReference>
<dbReference type="InterPro" id="IPR043128">
    <property type="entry name" value="Rev_trsase/Diguanyl_cyclase"/>
</dbReference>
<reference evidence="18" key="1">
    <citation type="submission" date="2016-11" db="UniProtKB">
        <authorList>
            <consortium name="WormBaseParasite"/>
        </authorList>
    </citation>
    <scope>IDENTIFICATION</scope>
</reference>
<evidence type="ECO:0000313" key="14">
    <source>
        <dbReference type="EMBL" id="CAD5221837.1"/>
    </source>
</evidence>
<dbReference type="Gene3D" id="3.30.1490.100">
    <property type="entry name" value="DNA polymerase, Y-family, little finger domain"/>
    <property type="match status" value="1"/>
</dbReference>
<evidence type="ECO:0000256" key="8">
    <source>
        <dbReference type="ARBA" id="ARBA00022842"/>
    </source>
</evidence>
<evidence type="ECO:0000256" key="11">
    <source>
        <dbReference type="ARBA" id="ARBA00049244"/>
    </source>
</evidence>
<keyword evidence="7" id="KW-0227">DNA damage</keyword>
<evidence type="ECO:0000313" key="16">
    <source>
        <dbReference type="Proteomes" id="UP000095284"/>
    </source>
</evidence>
<dbReference type="WBParaSite" id="BXY_1613800.1">
    <property type="protein sequence ID" value="BXY_1613800.1"/>
    <property type="gene ID" value="BXY_1613800"/>
</dbReference>
<dbReference type="eggNOG" id="KOG2094">
    <property type="taxonomic scope" value="Eukaryota"/>
</dbReference>
<keyword evidence="9" id="KW-0239">DNA-directed DNA polymerase</keyword>
<evidence type="ECO:0000256" key="12">
    <source>
        <dbReference type="SAM" id="MobiDB-lite"/>
    </source>
</evidence>
<reference evidence="15" key="2">
    <citation type="submission" date="2020-08" db="EMBL/GenBank/DDBJ databases">
        <authorList>
            <person name="Kikuchi T."/>
        </authorList>
    </citation>
    <scope>NUCLEOTIDE SEQUENCE</scope>
    <source>
        <strain evidence="14">Ka4C1</strain>
    </source>
</reference>
<gene>
    <name evidence="14" type="ORF">BXYJ_LOCUS6877</name>
</gene>
<dbReference type="Proteomes" id="UP000659654">
    <property type="component" value="Unassembled WGS sequence"/>
</dbReference>
<keyword evidence="17" id="KW-1185">Reference proteome</keyword>
<keyword evidence="10" id="KW-0234">DNA repair</keyword>
<dbReference type="PROSITE" id="PS50173">
    <property type="entry name" value="UMUC"/>
    <property type="match status" value="1"/>
</dbReference>
<evidence type="ECO:0000313" key="17">
    <source>
        <dbReference type="Proteomes" id="UP000659654"/>
    </source>
</evidence>
<organism evidence="16 18">
    <name type="scientific">Bursaphelenchus xylophilus</name>
    <name type="common">Pinewood nematode worm</name>
    <name type="synonym">Aphelenchoides xylophilus</name>
    <dbReference type="NCBI Taxonomy" id="6326"/>
    <lineage>
        <taxon>Eukaryota</taxon>
        <taxon>Metazoa</taxon>
        <taxon>Ecdysozoa</taxon>
        <taxon>Nematoda</taxon>
        <taxon>Chromadorea</taxon>
        <taxon>Rhabditida</taxon>
        <taxon>Tylenchina</taxon>
        <taxon>Tylenchomorpha</taxon>
        <taxon>Aphelenchoidea</taxon>
        <taxon>Aphelenchoididae</taxon>
        <taxon>Bursaphelenchus</taxon>
    </lineage>
</organism>
<proteinExistence type="predicted"/>
<accession>A0A1I7SSX0</accession>
<dbReference type="Proteomes" id="UP000582659">
    <property type="component" value="Unassembled WGS sequence"/>
</dbReference>
<dbReference type="OrthoDB" id="1747274at2759"/>
<dbReference type="Gene3D" id="1.10.150.20">
    <property type="entry name" value="5' to 3' exonuclease, C-terminal subdomain"/>
    <property type="match status" value="1"/>
</dbReference>
<feature type="compositionally biased region" description="Basic and acidic residues" evidence="12">
    <location>
        <begin position="515"/>
        <end position="525"/>
    </location>
</feature>
<dbReference type="GO" id="GO:0005634">
    <property type="term" value="C:nucleus"/>
    <property type="evidence" value="ECO:0007669"/>
    <property type="project" value="TreeGrafter"/>
</dbReference>
<evidence type="ECO:0000256" key="4">
    <source>
        <dbReference type="ARBA" id="ARBA00022695"/>
    </source>
</evidence>
<dbReference type="PANTHER" id="PTHR11076:SF33">
    <property type="entry name" value="DNA POLYMERASE KAPPA"/>
    <property type="match status" value="1"/>
</dbReference>
<feature type="region of interest" description="Disordered" evidence="12">
    <location>
        <begin position="515"/>
        <end position="554"/>
    </location>
</feature>
<feature type="domain" description="UmuC" evidence="13">
    <location>
        <begin position="85"/>
        <end position="321"/>
    </location>
</feature>
<comment type="catalytic activity">
    <reaction evidence="11">
        <text>DNA(n) + a 2'-deoxyribonucleoside 5'-triphosphate = DNA(n+1) + diphosphate</text>
        <dbReference type="Rhea" id="RHEA:22508"/>
        <dbReference type="Rhea" id="RHEA-COMP:17339"/>
        <dbReference type="Rhea" id="RHEA-COMP:17340"/>
        <dbReference type="ChEBI" id="CHEBI:33019"/>
        <dbReference type="ChEBI" id="CHEBI:61560"/>
        <dbReference type="ChEBI" id="CHEBI:173112"/>
        <dbReference type="EC" id="2.7.7.7"/>
    </reaction>
</comment>
<dbReference type="FunFam" id="3.30.1490.100:FF:000004">
    <property type="entry name" value="DNA polymerase IV"/>
    <property type="match status" value="1"/>
</dbReference>
<evidence type="ECO:0000259" key="13">
    <source>
        <dbReference type="PROSITE" id="PS50173"/>
    </source>
</evidence>
<dbReference type="GO" id="GO:0006281">
    <property type="term" value="P:DNA repair"/>
    <property type="evidence" value="ECO:0007669"/>
    <property type="project" value="UniProtKB-KW"/>
</dbReference>
<evidence type="ECO:0000313" key="15">
    <source>
        <dbReference type="EMBL" id="CAG9108852.1"/>
    </source>
</evidence>
<keyword evidence="3" id="KW-0808">Transferase</keyword>
<dbReference type="InterPro" id="IPR036775">
    <property type="entry name" value="DNA_pol_Y-fam_lit_finger_sf"/>
</dbReference>
<keyword evidence="5" id="KW-0235">DNA replication</keyword>
<dbReference type="EMBL" id="CAJFDI010000003">
    <property type="protein sequence ID" value="CAD5221837.1"/>
    <property type="molecule type" value="Genomic_DNA"/>
</dbReference>
<keyword evidence="4" id="KW-0548">Nucleotidyltransferase</keyword>